<name>A0A0A1TAG7_9HYPO</name>
<keyword evidence="3" id="KW-1185">Reference proteome</keyword>
<dbReference type="InterPro" id="IPR029063">
    <property type="entry name" value="SAM-dependent_MTases_sf"/>
</dbReference>
<dbReference type="STRING" id="1531966.A0A0A1TAG7"/>
<evidence type="ECO:0000313" key="3">
    <source>
        <dbReference type="Proteomes" id="UP000039046"/>
    </source>
</evidence>
<sequence>MSADELPSGFLANITTRIQTYISIWEPWWPPAKAYYTALISSILRGDLSVLWRPTAVGDATFAKWWLEVSHNFVRYEDSVGVPDLVASAHGVVLDLGAGSGNQLYRLKADKLEHVYGIEYNEALIPALQEKIEKTGLGGKYTPVVANVQNMEAELSKLGVEPGTVDCILSIQLLCSVPDQEKAIAEWHRMLKPGGQLIFWEHQENEVDFWTRTAQHLWTWLWAPVIGGCRLDQPTRKSLLASADWEIVELEAGRGPLDLMPRVWGKLKKRSQP</sequence>
<organism evidence="2 3">
    <name type="scientific">[Torrubiella] hemipterigena</name>
    <dbReference type="NCBI Taxonomy" id="1531966"/>
    <lineage>
        <taxon>Eukaryota</taxon>
        <taxon>Fungi</taxon>
        <taxon>Dikarya</taxon>
        <taxon>Ascomycota</taxon>
        <taxon>Pezizomycotina</taxon>
        <taxon>Sordariomycetes</taxon>
        <taxon>Hypocreomycetidae</taxon>
        <taxon>Hypocreales</taxon>
        <taxon>Clavicipitaceae</taxon>
        <taxon>Clavicipitaceae incertae sedis</taxon>
        <taxon>'Torrubiella' clade</taxon>
    </lineage>
</organism>
<dbReference type="HOGENOM" id="CLU_037990_6_1_1"/>
<gene>
    <name evidence="2" type="ORF">VHEMI03309</name>
</gene>
<dbReference type="InterPro" id="IPR052356">
    <property type="entry name" value="Thiol_S-MT"/>
</dbReference>
<dbReference type="Pfam" id="PF08241">
    <property type="entry name" value="Methyltransf_11"/>
    <property type="match status" value="1"/>
</dbReference>
<reference evidence="2 3" key="1">
    <citation type="journal article" date="2015" name="Genome Announc.">
        <title>Draft Genome Sequence and Gene Annotation of the Entomopathogenic Fungus Verticillium hemipterigenum.</title>
        <authorList>
            <person name="Horn F."/>
            <person name="Habel A."/>
            <person name="Scharf D.H."/>
            <person name="Dworschak J."/>
            <person name="Brakhage A.A."/>
            <person name="Guthke R."/>
            <person name="Hertweck C."/>
            <person name="Linde J."/>
        </authorList>
    </citation>
    <scope>NUCLEOTIDE SEQUENCE [LARGE SCALE GENOMIC DNA]</scope>
</reference>
<dbReference type="Gene3D" id="3.40.50.150">
    <property type="entry name" value="Vaccinia Virus protein VP39"/>
    <property type="match status" value="1"/>
</dbReference>
<evidence type="ECO:0000313" key="2">
    <source>
        <dbReference type="EMBL" id="CEJ83944.1"/>
    </source>
</evidence>
<dbReference type="CDD" id="cd02440">
    <property type="entry name" value="AdoMet_MTases"/>
    <property type="match status" value="1"/>
</dbReference>
<dbReference type="SUPFAM" id="SSF53335">
    <property type="entry name" value="S-adenosyl-L-methionine-dependent methyltransferases"/>
    <property type="match status" value="1"/>
</dbReference>
<dbReference type="PANTHER" id="PTHR45036:SF1">
    <property type="entry name" value="METHYLTRANSFERASE LIKE 7A"/>
    <property type="match status" value="1"/>
</dbReference>
<accession>A0A0A1TAG7</accession>
<evidence type="ECO:0000259" key="1">
    <source>
        <dbReference type="Pfam" id="PF08241"/>
    </source>
</evidence>
<protein>
    <recommendedName>
        <fullName evidence="1">Methyltransferase type 11 domain-containing protein</fullName>
    </recommendedName>
</protein>
<dbReference type="Proteomes" id="UP000039046">
    <property type="component" value="Unassembled WGS sequence"/>
</dbReference>
<dbReference type="OrthoDB" id="540004at2759"/>
<dbReference type="InterPro" id="IPR013216">
    <property type="entry name" value="Methyltransf_11"/>
</dbReference>
<feature type="domain" description="Methyltransferase type 11" evidence="1">
    <location>
        <begin position="94"/>
        <end position="199"/>
    </location>
</feature>
<dbReference type="AlphaFoldDB" id="A0A0A1TAG7"/>
<dbReference type="PANTHER" id="PTHR45036">
    <property type="entry name" value="METHYLTRANSFERASE LIKE 7B"/>
    <property type="match status" value="1"/>
</dbReference>
<dbReference type="EMBL" id="CDHN01000002">
    <property type="protein sequence ID" value="CEJ83944.1"/>
    <property type="molecule type" value="Genomic_DNA"/>
</dbReference>
<dbReference type="GO" id="GO:0008757">
    <property type="term" value="F:S-adenosylmethionine-dependent methyltransferase activity"/>
    <property type="evidence" value="ECO:0007669"/>
    <property type="project" value="InterPro"/>
</dbReference>
<proteinExistence type="predicted"/>